<keyword evidence="2" id="KW-1133">Transmembrane helix</keyword>
<evidence type="ECO:0000313" key="4">
    <source>
        <dbReference type="Proteomes" id="UP001551584"/>
    </source>
</evidence>
<keyword evidence="2" id="KW-0472">Membrane</keyword>
<name>A0ABV3EJ89_9ACTN</name>
<protein>
    <submittedName>
        <fullName evidence="3">Uncharacterized protein</fullName>
    </submittedName>
</protein>
<sequence>MPAEKKSRRKRPQRPTTKIRTRRAPGRIRVRSEERATARRASDRIRVHVEERAARHHARRLLNSATDELVRVAVKASLSGIAAIAVYLWNHH</sequence>
<dbReference type="EMBL" id="JBEZNA010000004">
    <property type="protein sequence ID" value="MEU9576247.1"/>
    <property type="molecule type" value="Genomic_DNA"/>
</dbReference>
<feature type="transmembrane region" description="Helical" evidence="2">
    <location>
        <begin position="69"/>
        <end position="89"/>
    </location>
</feature>
<organism evidence="3 4">
    <name type="scientific">Streptomyces chilikensis</name>
    <dbReference type="NCBI Taxonomy" id="1194079"/>
    <lineage>
        <taxon>Bacteria</taxon>
        <taxon>Bacillati</taxon>
        <taxon>Actinomycetota</taxon>
        <taxon>Actinomycetes</taxon>
        <taxon>Kitasatosporales</taxon>
        <taxon>Streptomycetaceae</taxon>
        <taxon>Streptomyces</taxon>
    </lineage>
</organism>
<accession>A0ABV3EJ89</accession>
<evidence type="ECO:0000256" key="2">
    <source>
        <dbReference type="SAM" id="Phobius"/>
    </source>
</evidence>
<evidence type="ECO:0000256" key="1">
    <source>
        <dbReference type="SAM" id="MobiDB-lite"/>
    </source>
</evidence>
<comment type="caution">
    <text evidence="3">The sequence shown here is derived from an EMBL/GenBank/DDBJ whole genome shotgun (WGS) entry which is preliminary data.</text>
</comment>
<keyword evidence="2" id="KW-0812">Transmembrane</keyword>
<keyword evidence="4" id="KW-1185">Reference proteome</keyword>
<evidence type="ECO:0000313" key="3">
    <source>
        <dbReference type="EMBL" id="MEU9576247.1"/>
    </source>
</evidence>
<dbReference type="RefSeq" id="WP_359268335.1">
    <property type="nucleotide sequence ID" value="NZ_JBEZNA010000004.1"/>
</dbReference>
<dbReference type="Proteomes" id="UP001551584">
    <property type="component" value="Unassembled WGS sequence"/>
</dbReference>
<reference evidence="3 4" key="1">
    <citation type="submission" date="2024-06" db="EMBL/GenBank/DDBJ databases">
        <title>The Natural Products Discovery Center: Release of the First 8490 Sequenced Strains for Exploring Actinobacteria Biosynthetic Diversity.</title>
        <authorList>
            <person name="Kalkreuter E."/>
            <person name="Kautsar S.A."/>
            <person name="Yang D."/>
            <person name="Bader C.D."/>
            <person name="Teijaro C.N."/>
            <person name="Fluegel L."/>
            <person name="Davis C.M."/>
            <person name="Simpson J.R."/>
            <person name="Lauterbach L."/>
            <person name="Steele A.D."/>
            <person name="Gui C."/>
            <person name="Meng S."/>
            <person name="Li G."/>
            <person name="Viehrig K."/>
            <person name="Ye F."/>
            <person name="Su P."/>
            <person name="Kiefer A.F."/>
            <person name="Nichols A."/>
            <person name="Cepeda A.J."/>
            <person name="Yan W."/>
            <person name="Fan B."/>
            <person name="Jiang Y."/>
            <person name="Adhikari A."/>
            <person name="Zheng C.-J."/>
            <person name="Schuster L."/>
            <person name="Cowan T.M."/>
            <person name="Smanski M.J."/>
            <person name="Chevrette M.G."/>
            <person name="De Carvalho L.P.S."/>
            <person name="Shen B."/>
        </authorList>
    </citation>
    <scope>NUCLEOTIDE SEQUENCE [LARGE SCALE GENOMIC DNA]</scope>
    <source>
        <strain evidence="3 4">NPDC048117</strain>
    </source>
</reference>
<proteinExistence type="predicted"/>
<gene>
    <name evidence="3" type="ORF">AB0D95_02985</name>
</gene>
<feature type="region of interest" description="Disordered" evidence="1">
    <location>
        <begin position="1"/>
        <end position="24"/>
    </location>
</feature>